<keyword evidence="6" id="KW-1185">Reference proteome</keyword>
<gene>
    <name evidence="5" type="ORF">CA54_60840</name>
</gene>
<keyword evidence="2" id="KW-0456">Lyase</keyword>
<evidence type="ECO:0000256" key="3">
    <source>
        <dbReference type="SAM" id="MobiDB-lite"/>
    </source>
</evidence>
<dbReference type="RefSeq" id="WP_146374461.1">
    <property type="nucleotide sequence ID" value="NZ_SJPP01000005.1"/>
</dbReference>
<evidence type="ECO:0000256" key="2">
    <source>
        <dbReference type="ARBA" id="ARBA00023239"/>
    </source>
</evidence>
<reference evidence="5 6" key="1">
    <citation type="submission" date="2019-02" db="EMBL/GenBank/DDBJ databases">
        <title>Deep-cultivation of Planctomycetes and their phenomic and genomic characterization uncovers novel biology.</title>
        <authorList>
            <person name="Wiegand S."/>
            <person name="Jogler M."/>
            <person name="Boedeker C."/>
            <person name="Pinto D."/>
            <person name="Vollmers J."/>
            <person name="Rivas-Marin E."/>
            <person name="Kohn T."/>
            <person name="Peeters S.H."/>
            <person name="Heuer A."/>
            <person name="Rast P."/>
            <person name="Oberbeckmann S."/>
            <person name="Bunk B."/>
            <person name="Jeske O."/>
            <person name="Meyerdierks A."/>
            <person name="Storesund J.E."/>
            <person name="Kallscheuer N."/>
            <person name="Luecker S."/>
            <person name="Lage O.M."/>
            <person name="Pohl T."/>
            <person name="Merkel B.J."/>
            <person name="Hornburger P."/>
            <person name="Mueller R.-W."/>
            <person name="Bruemmer F."/>
            <person name="Labrenz M."/>
            <person name="Spormann A.M."/>
            <person name="Op Den Camp H."/>
            <person name="Overmann J."/>
            <person name="Amann R."/>
            <person name="Jetten M.S.M."/>
            <person name="Mascher T."/>
            <person name="Medema M.H."/>
            <person name="Devos D.P."/>
            <person name="Kaster A.-K."/>
            <person name="Ovreas L."/>
            <person name="Rohde M."/>
            <person name="Galperin M.Y."/>
            <person name="Jogler C."/>
        </authorList>
    </citation>
    <scope>NUCLEOTIDE SEQUENCE [LARGE SCALE GENOMIC DNA]</scope>
    <source>
        <strain evidence="5 6">CA54</strain>
    </source>
</reference>
<feature type="region of interest" description="Disordered" evidence="3">
    <location>
        <begin position="21"/>
        <end position="53"/>
    </location>
</feature>
<dbReference type="InterPro" id="IPR007506">
    <property type="entry name" value="PMDh-L-like_dom"/>
</dbReference>
<keyword evidence="1" id="KW-0408">Iron</keyword>
<dbReference type="Proteomes" id="UP000320735">
    <property type="component" value="Unassembled WGS sequence"/>
</dbReference>
<dbReference type="OrthoDB" id="1550274at2"/>
<name>A0A5C6AYK1_9PLAN</name>
<accession>A0A5C6AYK1</accession>
<dbReference type="PANTHER" id="PTHR36577">
    <property type="entry name" value="DUF521 DOMAIN PROTEIN (AFU_ORTHOLOGUE AFUA_6G00490)"/>
    <property type="match status" value="1"/>
</dbReference>
<feature type="compositionally biased region" description="Basic and acidic residues" evidence="3">
    <location>
        <begin position="30"/>
        <end position="48"/>
    </location>
</feature>
<dbReference type="AlphaFoldDB" id="A0A5C6AYK1"/>
<feature type="domain" description="Phosphomevalonate dehydratase large subunit-like" evidence="4">
    <location>
        <begin position="55"/>
        <end position="461"/>
    </location>
</feature>
<evidence type="ECO:0000313" key="5">
    <source>
        <dbReference type="EMBL" id="TWU04202.1"/>
    </source>
</evidence>
<evidence type="ECO:0000313" key="6">
    <source>
        <dbReference type="Proteomes" id="UP000320735"/>
    </source>
</evidence>
<dbReference type="PANTHER" id="PTHR36577:SF3">
    <property type="entry name" value="DUF521 DOMAIN PROTEIN (AFU_ORTHOLOGUE AFUA_6G00490)"/>
    <property type="match status" value="1"/>
</dbReference>
<organism evidence="5 6">
    <name type="scientific">Symmachiella macrocystis</name>
    <dbReference type="NCBI Taxonomy" id="2527985"/>
    <lineage>
        <taxon>Bacteria</taxon>
        <taxon>Pseudomonadati</taxon>
        <taxon>Planctomycetota</taxon>
        <taxon>Planctomycetia</taxon>
        <taxon>Planctomycetales</taxon>
        <taxon>Planctomycetaceae</taxon>
        <taxon>Symmachiella</taxon>
    </lineage>
</organism>
<comment type="caution">
    <text evidence="5">The sequence shown here is derived from an EMBL/GenBank/DDBJ whole genome shotgun (WGS) entry which is preliminary data.</text>
</comment>
<sequence length="485" mass="53315">MSGTSTKRKTDLLDYAGKIGHSDMGATDADGNHKLGFSDRSSKPKKGDPLAPYQMPLTQEEQDIMDGKQGEELAKVMKIVVAHGNAFNAEKLVDLGGAPHSSLFTGQDYLMPIIDMFQKCADAGLKAYAPYTVNPRCYDVYNVNNNAKDLKVIYELYAVQRELDWVHVQLGAPDLNLRSCACYVDEVGNRPPPGTYVAWAESSAVNYGNSALGLRTNRNASGMELLCALLGKAPLFGLMTDEGRMSTWLVDVKTTKEPDWGVLGTAIGLKVVDANPFITGIDKYLGTEVSNDNMHLLKKMGSATASSGAVGLYHVENITPDAKEKGRNLLKEGYQTYVFDDKEQARVLATYPTDFPDRPKDPTVAIIGCPHNTYKEILDWGTWVTEAIEKKGLEKPAIPTRLLCANVVRDRLVKEHPELVGKMTAADMRFSNMCSLSYVGMKDFSEDMFAVTNSAKTRNYYGFAQYLKDEPLIETIVSGKIPEGA</sequence>
<proteinExistence type="predicted"/>
<evidence type="ECO:0000259" key="4">
    <source>
        <dbReference type="Pfam" id="PF04412"/>
    </source>
</evidence>
<evidence type="ECO:0000256" key="1">
    <source>
        <dbReference type="ARBA" id="ARBA00023004"/>
    </source>
</evidence>
<dbReference type="Pfam" id="PF04412">
    <property type="entry name" value="AcnX"/>
    <property type="match status" value="1"/>
</dbReference>
<protein>
    <recommendedName>
        <fullName evidence="4">Phosphomevalonate dehydratase large subunit-like domain-containing protein</fullName>
    </recommendedName>
</protein>
<dbReference type="GO" id="GO:0016829">
    <property type="term" value="F:lyase activity"/>
    <property type="evidence" value="ECO:0007669"/>
    <property type="project" value="UniProtKB-KW"/>
</dbReference>
<dbReference type="EMBL" id="SJPP01000005">
    <property type="protein sequence ID" value="TWU04202.1"/>
    <property type="molecule type" value="Genomic_DNA"/>
</dbReference>